<proteinExistence type="predicted"/>
<dbReference type="EMBL" id="GBXM01022717">
    <property type="protein sequence ID" value="JAH85860.1"/>
    <property type="molecule type" value="Transcribed_RNA"/>
</dbReference>
<accession>A0A0E9W8H5</accession>
<dbReference type="AlphaFoldDB" id="A0A0E9W8H5"/>
<organism evidence="1">
    <name type="scientific">Anguilla anguilla</name>
    <name type="common">European freshwater eel</name>
    <name type="synonym">Muraena anguilla</name>
    <dbReference type="NCBI Taxonomy" id="7936"/>
    <lineage>
        <taxon>Eukaryota</taxon>
        <taxon>Metazoa</taxon>
        <taxon>Chordata</taxon>
        <taxon>Craniata</taxon>
        <taxon>Vertebrata</taxon>
        <taxon>Euteleostomi</taxon>
        <taxon>Actinopterygii</taxon>
        <taxon>Neopterygii</taxon>
        <taxon>Teleostei</taxon>
        <taxon>Anguilliformes</taxon>
        <taxon>Anguillidae</taxon>
        <taxon>Anguilla</taxon>
    </lineage>
</organism>
<name>A0A0E9W8H5_ANGAN</name>
<sequence length="57" mass="7076">MQNQIHYILLFFRYIRSIEANLVISRDIRKKPIESLKKQNFLFHLIQFFFSNFPFPK</sequence>
<reference evidence="1" key="2">
    <citation type="journal article" date="2015" name="Fish Shellfish Immunol.">
        <title>Early steps in the European eel (Anguilla anguilla)-Vibrio vulnificus interaction in the gills: Role of the RtxA13 toxin.</title>
        <authorList>
            <person name="Callol A."/>
            <person name="Pajuelo D."/>
            <person name="Ebbesson L."/>
            <person name="Teles M."/>
            <person name="MacKenzie S."/>
            <person name="Amaro C."/>
        </authorList>
    </citation>
    <scope>NUCLEOTIDE SEQUENCE</scope>
</reference>
<protein>
    <submittedName>
        <fullName evidence="1">Uncharacterized protein</fullName>
    </submittedName>
</protein>
<evidence type="ECO:0000313" key="1">
    <source>
        <dbReference type="EMBL" id="JAH85860.1"/>
    </source>
</evidence>
<reference evidence="1" key="1">
    <citation type="submission" date="2014-11" db="EMBL/GenBank/DDBJ databases">
        <authorList>
            <person name="Amaro Gonzalez C."/>
        </authorList>
    </citation>
    <scope>NUCLEOTIDE SEQUENCE</scope>
</reference>